<accession>A0A7S2Q5T7</accession>
<reference evidence="5" key="1">
    <citation type="submission" date="2021-01" db="EMBL/GenBank/DDBJ databases">
        <authorList>
            <person name="Corre E."/>
            <person name="Pelletier E."/>
            <person name="Niang G."/>
            <person name="Scheremetjew M."/>
            <person name="Finn R."/>
            <person name="Kale V."/>
            <person name="Holt S."/>
            <person name="Cochrane G."/>
            <person name="Meng A."/>
            <person name="Brown T."/>
            <person name="Cohen L."/>
        </authorList>
    </citation>
    <scope>NUCLEOTIDE SEQUENCE</scope>
    <source>
        <strain evidence="5">RCC3387</strain>
    </source>
</reference>
<dbReference type="AlphaFoldDB" id="A0A7S2Q5T7"/>
<evidence type="ECO:0000256" key="3">
    <source>
        <dbReference type="SAM" id="MobiDB-lite"/>
    </source>
</evidence>
<evidence type="ECO:0000259" key="4">
    <source>
        <dbReference type="Pfam" id="PF17177"/>
    </source>
</evidence>
<protein>
    <recommendedName>
        <fullName evidence="4">PROP1-like PPR domain-containing protein</fullName>
    </recommendedName>
</protein>
<dbReference type="EMBL" id="HBGW01081142">
    <property type="protein sequence ID" value="CAD9633691.1"/>
    <property type="molecule type" value="Transcribed_RNA"/>
</dbReference>
<dbReference type="Pfam" id="PF17177">
    <property type="entry name" value="PPR_long"/>
    <property type="match status" value="1"/>
</dbReference>
<dbReference type="InterPro" id="IPR002885">
    <property type="entry name" value="PPR_rpt"/>
</dbReference>
<dbReference type="Pfam" id="PF13041">
    <property type="entry name" value="PPR_2"/>
    <property type="match status" value="1"/>
</dbReference>
<dbReference type="Gene3D" id="1.25.40.10">
    <property type="entry name" value="Tetratricopeptide repeat domain"/>
    <property type="match status" value="2"/>
</dbReference>
<dbReference type="PANTHER" id="PTHR47447">
    <property type="entry name" value="OS03G0856100 PROTEIN"/>
    <property type="match status" value="1"/>
</dbReference>
<evidence type="ECO:0000256" key="1">
    <source>
        <dbReference type="ARBA" id="ARBA00022737"/>
    </source>
</evidence>
<proteinExistence type="predicted"/>
<feature type="region of interest" description="Disordered" evidence="3">
    <location>
        <begin position="154"/>
        <end position="178"/>
    </location>
</feature>
<evidence type="ECO:0000256" key="2">
    <source>
        <dbReference type="PROSITE-ProRule" id="PRU00708"/>
    </source>
</evidence>
<dbReference type="PANTHER" id="PTHR47447:SF17">
    <property type="entry name" value="OS12G0638900 PROTEIN"/>
    <property type="match status" value="1"/>
</dbReference>
<sequence>MAAADVTRSGFVCEVLDGSVSIFSSDDETTCDVERQAADLAKLSADIDAAARQLIAGGFNPMDLDRFTDLPADGELSRPSSSYLPPPRFAGVRRLGGATKVADPAQHASQPVYICGDMGGPLPPGCVSAGSHGLAQPGLGTTLHQATRAPANFSPVKRLPQPMQAQQPGKADPAARPDAPLPNAAMKIKVAPGLLAQWPATAAAPPAANYGQMIAAMLPAAPGLSLGPVPHAGSMPAFAATAHAAMDTPSPALSPSEWQAMLADLPASSRQSNTPEIQGLRSKVVGALYKRHVPDSAALMALIRSLASKGQAGAAEYWLQLALRLGVQATEVAFEFLISAFAKNNKSVKAAQWFNEMVGAGLSPSSSCFNTVLNACAKDGDVDRVEKLRTLAEERRWETSDGAYHAVIKMFVKRRDVHRAEAWTSQMIASGRAVAPMTFNLLIDACAKAGESRSAEAHLATMIDKGCAPNLITYNSVINAFATTGGSRRAEEWVRKMSDAGIDPDEVTYGALCKAYARRGQPEKVQKVIDSLPERGMEANQYFYASLIGACARARPTQHLRAEQAFCEGVRRGVGGALLLHHLRRAVGSARAHSLCLEQGLDRGALEAIAPRED</sequence>
<keyword evidence="1" id="KW-0677">Repeat</keyword>
<feature type="repeat" description="PPR" evidence="2">
    <location>
        <begin position="505"/>
        <end position="539"/>
    </location>
</feature>
<dbReference type="NCBIfam" id="TIGR00756">
    <property type="entry name" value="PPR"/>
    <property type="match status" value="3"/>
</dbReference>
<feature type="repeat" description="PPR" evidence="2">
    <location>
        <begin position="330"/>
        <end position="364"/>
    </location>
</feature>
<name>A0A7S2Q5T7_9DINO</name>
<feature type="repeat" description="PPR" evidence="2">
    <location>
        <begin position="470"/>
        <end position="504"/>
    </location>
</feature>
<organism evidence="5">
    <name type="scientific">Zooxanthella nutricula</name>
    <dbReference type="NCBI Taxonomy" id="1333877"/>
    <lineage>
        <taxon>Eukaryota</taxon>
        <taxon>Sar</taxon>
        <taxon>Alveolata</taxon>
        <taxon>Dinophyceae</taxon>
        <taxon>Peridiniales</taxon>
        <taxon>Peridiniales incertae sedis</taxon>
        <taxon>Zooxanthella</taxon>
    </lineage>
</organism>
<dbReference type="InterPro" id="IPR011990">
    <property type="entry name" value="TPR-like_helical_dom_sf"/>
</dbReference>
<dbReference type="InterPro" id="IPR033443">
    <property type="entry name" value="PROP1-like_PPR_dom"/>
</dbReference>
<evidence type="ECO:0000313" key="5">
    <source>
        <dbReference type="EMBL" id="CAD9633691.1"/>
    </source>
</evidence>
<feature type="domain" description="PROP1-like PPR" evidence="4">
    <location>
        <begin position="398"/>
        <end position="554"/>
    </location>
</feature>
<gene>
    <name evidence="5" type="ORF">BRAN1462_LOCUS51513</name>
</gene>
<feature type="repeat" description="PPR" evidence="2">
    <location>
        <begin position="435"/>
        <end position="469"/>
    </location>
</feature>
<dbReference type="PROSITE" id="PS51375">
    <property type="entry name" value="PPR"/>
    <property type="match status" value="4"/>
</dbReference>